<proteinExistence type="predicted"/>
<dbReference type="InterPro" id="IPR000914">
    <property type="entry name" value="SBP_5_dom"/>
</dbReference>
<feature type="signal peptide" evidence="1">
    <location>
        <begin position="1"/>
        <end position="25"/>
    </location>
</feature>
<dbReference type="Gene3D" id="3.90.76.10">
    <property type="entry name" value="Dipeptide-binding Protein, Domain 1"/>
    <property type="match status" value="1"/>
</dbReference>
<gene>
    <name evidence="3" type="ORF">ACFHYQ_12765</name>
</gene>
<evidence type="ECO:0000313" key="3">
    <source>
        <dbReference type="EMBL" id="MFC0863167.1"/>
    </source>
</evidence>
<feature type="domain" description="Solute-binding protein family 5" evidence="2">
    <location>
        <begin position="96"/>
        <end position="448"/>
    </location>
</feature>
<dbReference type="Pfam" id="PF00496">
    <property type="entry name" value="SBP_bac_5"/>
    <property type="match status" value="1"/>
</dbReference>
<dbReference type="Gene3D" id="3.10.105.10">
    <property type="entry name" value="Dipeptide-binding Protein, Domain 3"/>
    <property type="match status" value="1"/>
</dbReference>
<dbReference type="InterPro" id="IPR030678">
    <property type="entry name" value="Peptide/Ni-bd"/>
</dbReference>
<reference evidence="3 4" key="1">
    <citation type="submission" date="2024-09" db="EMBL/GenBank/DDBJ databases">
        <authorList>
            <person name="Sun Q."/>
            <person name="Mori K."/>
        </authorList>
    </citation>
    <scope>NUCLEOTIDE SEQUENCE [LARGE SCALE GENOMIC DNA]</scope>
    <source>
        <strain evidence="3 4">TBRC 1851</strain>
    </source>
</reference>
<comment type="caution">
    <text evidence="3">The sequence shown here is derived from an EMBL/GenBank/DDBJ whole genome shotgun (WGS) entry which is preliminary data.</text>
</comment>
<sequence>MKRNSRLGRAAIGLCAALAAGTLLAGCGGASSSSSSSTAATGSGGGNTVDGNATLDIAIPVAQSLDPRQAPEPAQLTIATWPVYDRLLQVGPNAQYLPMLATTWEFSPDGTTLTLTLRQGVTFSDGTPFDAEAVKANLDAYQKADKTGVQANLADVAGVTVVSADTVELQLKKPSTTVLSALASTLGGIMISPKALNNPDLASHPVGTGAYVIESFKPGQSVAYKRRTDEGGIWDPKTGKPASVTISTYSPEAMENAIKSSQVDVITWSTGDKKPFQSQLDSGQLQAHVLPGVLNMVGVNIKQSVKPYDDLKVRQAINHAINRQAIVDAFQPANKPRVQPWPEQMPGFDAAREGAYAYDPDKAKQLLAEAGHPDGFDGGEMLVAQAGTMPAAAEAVQADLAAVGIKIQLRTVDVLTLVTEWAKAQNPLELMYMTLPSIDPYSWLQRLFINPVWTPAGADPQMVKLAEGTDDPSLTDEQRAAKVGEAIAHATDNALYAPLWQGVGGYVGTGKVRGLDDVASVNGGVADLRNTYLVK</sequence>
<dbReference type="PIRSF" id="PIRSF002741">
    <property type="entry name" value="MppA"/>
    <property type="match status" value="1"/>
</dbReference>
<dbReference type="PROSITE" id="PS51257">
    <property type="entry name" value="PROKAR_LIPOPROTEIN"/>
    <property type="match status" value="1"/>
</dbReference>
<dbReference type="RefSeq" id="WP_394301333.1">
    <property type="nucleotide sequence ID" value="NZ_JBHMQT010000024.1"/>
</dbReference>
<dbReference type="SUPFAM" id="SSF53850">
    <property type="entry name" value="Periplasmic binding protein-like II"/>
    <property type="match status" value="1"/>
</dbReference>
<keyword evidence="1" id="KW-0732">Signal</keyword>
<dbReference type="PANTHER" id="PTHR30290">
    <property type="entry name" value="PERIPLASMIC BINDING COMPONENT OF ABC TRANSPORTER"/>
    <property type="match status" value="1"/>
</dbReference>
<dbReference type="Proteomes" id="UP001589870">
    <property type="component" value="Unassembled WGS sequence"/>
</dbReference>
<accession>A0ABV6U592</accession>
<keyword evidence="4" id="KW-1185">Reference proteome</keyword>
<name>A0ABV6U592_9ACTN</name>
<feature type="chain" id="PRO_5046437637" evidence="1">
    <location>
        <begin position="26"/>
        <end position="535"/>
    </location>
</feature>
<evidence type="ECO:0000259" key="2">
    <source>
        <dbReference type="Pfam" id="PF00496"/>
    </source>
</evidence>
<dbReference type="InterPro" id="IPR039424">
    <property type="entry name" value="SBP_5"/>
</dbReference>
<dbReference type="Gene3D" id="3.40.190.10">
    <property type="entry name" value="Periplasmic binding protein-like II"/>
    <property type="match status" value="1"/>
</dbReference>
<evidence type="ECO:0000313" key="4">
    <source>
        <dbReference type="Proteomes" id="UP001589870"/>
    </source>
</evidence>
<organism evidence="3 4">
    <name type="scientific">Sphaerimonospora cavernae</name>
    <dbReference type="NCBI Taxonomy" id="1740611"/>
    <lineage>
        <taxon>Bacteria</taxon>
        <taxon>Bacillati</taxon>
        <taxon>Actinomycetota</taxon>
        <taxon>Actinomycetes</taxon>
        <taxon>Streptosporangiales</taxon>
        <taxon>Streptosporangiaceae</taxon>
        <taxon>Sphaerimonospora</taxon>
    </lineage>
</organism>
<protein>
    <submittedName>
        <fullName evidence="3">ABC transporter substrate-binding protein</fullName>
    </submittedName>
</protein>
<dbReference type="EMBL" id="JBHMQT010000024">
    <property type="protein sequence ID" value="MFC0863167.1"/>
    <property type="molecule type" value="Genomic_DNA"/>
</dbReference>
<evidence type="ECO:0000256" key="1">
    <source>
        <dbReference type="SAM" id="SignalP"/>
    </source>
</evidence>